<evidence type="ECO:0000313" key="3">
    <source>
        <dbReference type="EMBL" id="RDW24003.1"/>
    </source>
</evidence>
<evidence type="ECO:0008006" key="6">
    <source>
        <dbReference type="Google" id="ProtNLM"/>
    </source>
</evidence>
<dbReference type="AlphaFoldDB" id="A0A1D8NDG1"/>
<organism evidence="2 4">
    <name type="scientific">Yarrowia lipolytica</name>
    <name type="common">Candida lipolytica</name>
    <dbReference type="NCBI Taxonomy" id="4952"/>
    <lineage>
        <taxon>Eukaryota</taxon>
        <taxon>Fungi</taxon>
        <taxon>Dikarya</taxon>
        <taxon>Ascomycota</taxon>
        <taxon>Saccharomycotina</taxon>
        <taxon>Dipodascomycetes</taxon>
        <taxon>Dipodascales</taxon>
        <taxon>Dipodascales incertae sedis</taxon>
        <taxon>Yarrowia</taxon>
    </lineage>
</organism>
<dbReference type="EMBL" id="CP017556">
    <property type="protein sequence ID" value="AOW03673.1"/>
    <property type="molecule type" value="Genomic_DNA"/>
</dbReference>
<dbReference type="EMBL" id="KZ859054">
    <property type="protein sequence ID" value="RDW24003.1"/>
    <property type="molecule type" value="Genomic_DNA"/>
</dbReference>
<dbReference type="VEuPathDB" id="FungiDB:YALI0_D06479g"/>
<accession>A0A1D8NDG1</accession>
<feature type="transmembrane region" description="Helical" evidence="1">
    <location>
        <begin position="20"/>
        <end position="42"/>
    </location>
</feature>
<evidence type="ECO:0000256" key="1">
    <source>
        <dbReference type="SAM" id="Phobius"/>
    </source>
</evidence>
<dbReference type="RefSeq" id="XP_502487.1">
    <property type="nucleotide sequence ID" value="XM_502487.1"/>
</dbReference>
<keyword evidence="1" id="KW-0812">Transmembrane</keyword>
<gene>
    <name evidence="3" type="ORF">B0I71DRAFT_6817</name>
    <name evidence="2" type="ORF">YALI1_D08317g</name>
</gene>
<feature type="transmembrane region" description="Helical" evidence="1">
    <location>
        <begin position="81"/>
        <end position="100"/>
    </location>
</feature>
<keyword evidence="1" id="KW-1133">Transmembrane helix</keyword>
<evidence type="ECO:0000313" key="4">
    <source>
        <dbReference type="Proteomes" id="UP000182444"/>
    </source>
</evidence>
<keyword evidence="1" id="KW-0472">Membrane</keyword>
<dbReference type="VEuPathDB" id="FungiDB:YALI1_D08317g"/>
<dbReference type="OrthoDB" id="4074965at2759"/>
<feature type="transmembrane region" description="Helical" evidence="1">
    <location>
        <begin position="54"/>
        <end position="74"/>
    </location>
</feature>
<reference evidence="2 4" key="1">
    <citation type="journal article" date="2016" name="PLoS ONE">
        <title>Sequence Assembly of Yarrowia lipolytica Strain W29/CLIB89 Shows Transposable Element Diversity.</title>
        <authorList>
            <person name="Magnan C."/>
            <person name="Yu J."/>
            <person name="Chang I."/>
            <person name="Jahn E."/>
            <person name="Kanomata Y."/>
            <person name="Wu J."/>
            <person name="Zeller M."/>
            <person name="Oakes M."/>
            <person name="Baldi P."/>
            <person name="Sandmeyer S."/>
        </authorList>
    </citation>
    <scope>NUCLEOTIDE SEQUENCE [LARGE SCALE GENOMIC DNA]</scope>
    <source>
        <strain evidence="2">CLIB89</strain>
        <strain evidence="4">CLIB89(W29)</strain>
    </source>
</reference>
<dbReference type="GeneID" id="2910490"/>
<evidence type="ECO:0000313" key="5">
    <source>
        <dbReference type="Proteomes" id="UP000256601"/>
    </source>
</evidence>
<protein>
    <recommendedName>
        <fullName evidence="6">MARVEL domain-containing protein</fullName>
    </recommendedName>
</protein>
<proteinExistence type="predicted"/>
<evidence type="ECO:0000313" key="2">
    <source>
        <dbReference type="EMBL" id="AOW03673.1"/>
    </source>
</evidence>
<reference evidence="3 5" key="2">
    <citation type="submission" date="2018-07" db="EMBL/GenBank/DDBJ databases">
        <title>Draft Genome Assemblies for Five Robust Yarrowia lipolytica Strains Exhibiting High Lipid Production and Pentose Sugar Utilization and Sugar Alcohol Secretion from Undetoxified Lignocellulosic Biomass Hydrolysates.</title>
        <authorList>
            <consortium name="DOE Joint Genome Institute"/>
            <person name="Walker C."/>
            <person name="Ryu S."/>
            <person name="Na H."/>
            <person name="Zane M."/>
            <person name="LaButti K."/>
            <person name="Lipzen A."/>
            <person name="Haridas S."/>
            <person name="Barry K."/>
            <person name="Grigoriev I.V."/>
            <person name="Quarterman J."/>
            <person name="Slininger P."/>
            <person name="Dien B."/>
            <person name="Trinh C.T."/>
        </authorList>
    </citation>
    <scope>NUCLEOTIDE SEQUENCE [LARGE SCALE GENOMIC DNA]</scope>
    <source>
        <strain evidence="3 5">YB392</strain>
    </source>
</reference>
<dbReference type="KEGG" id="yli:2910490"/>
<sequence>MVSLNIVKVKSLATTNLLILIFRLVQFFFAGVVCGIVAWYIHQQTTPTGSASSPYVFSIIVAIATILTQFIYCIDFSHRLVFLWDLVLGYTWIMAFVWLLDSSRPLPCGWSAFDPFGNAGCGKIRGVLIFQIVLACMWIITAIVGFVALIQHKRRSKIIG</sequence>
<dbReference type="Proteomes" id="UP000256601">
    <property type="component" value="Unassembled WGS sequence"/>
</dbReference>
<name>A0A1D8NDG1_YARLL</name>
<dbReference type="Proteomes" id="UP000182444">
    <property type="component" value="Chromosome 1D"/>
</dbReference>
<dbReference type="PANTHER" id="PTHR39608">
    <property type="entry name" value="INTEGRAL MEMBRANE PROTEIN (AFU_ORTHOLOGUE AFUA_5G08640)"/>
    <property type="match status" value="1"/>
</dbReference>
<dbReference type="PANTHER" id="PTHR39608:SF1">
    <property type="entry name" value="INTEGRAL MEMBRANE PROTEIN (AFU_ORTHOLOGUE AFUA_5G08640)"/>
    <property type="match status" value="1"/>
</dbReference>
<feature type="transmembrane region" description="Helical" evidence="1">
    <location>
        <begin position="128"/>
        <end position="150"/>
    </location>
</feature>